<evidence type="ECO:0000256" key="1">
    <source>
        <dbReference type="ARBA" id="ARBA00000085"/>
    </source>
</evidence>
<dbReference type="CDD" id="cd00075">
    <property type="entry name" value="HATPase"/>
    <property type="match status" value="1"/>
</dbReference>
<sequence length="447" mass="48940">MSLRLRLFLVILPPLLVVAVLLGLWRFAAAQETSEELFDRSLLAAALAISRDVAISDGDALSPSTRNFISDAGGGEIFYHVTGPGGYYVTGYAYPPRATGQLSREMPSYYVADYRGEEMRVLRMIEDRTIGNLSGETVVTVWQRVSDRQAFARELALRAIGIMAGLMATLALVIWFGVQIGLRPLNDLQEAIRRRSPDELGQIRRPVPKEVAGVVSTLNRLFGQVRDSIEVHQAFISDAAHQLRNPAAALLALAETLPDVGDDGERSARQAELISAARASARLANQLLQLERLRYGDGGTLSWFDLNDVVEQACQGLAHAALSRDIEFSLERCAQRLMMDGDPTLLGEAITNLLENALRHGGDEMTRISVRTAMEGDVITVTVQDDGLGIPLDQAETAFRRFSQLRNGEGTGLGLAIVEQVMRKHRGSVRLESVEKGTSVRLEVPHA</sequence>
<dbReference type="OrthoDB" id="913606at2"/>
<evidence type="ECO:0000313" key="13">
    <source>
        <dbReference type="Proteomes" id="UP000244915"/>
    </source>
</evidence>
<keyword evidence="7" id="KW-0418">Kinase</keyword>
<dbReference type="InterPro" id="IPR005467">
    <property type="entry name" value="His_kinase_dom"/>
</dbReference>
<dbReference type="KEGG" id="ypac:CEW88_19505"/>
<keyword evidence="9 10" id="KW-0472">Membrane</keyword>
<dbReference type="GO" id="GO:0000155">
    <property type="term" value="F:phosphorelay sensor kinase activity"/>
    <property type="evidence" value="ECO:0007669"/>
    <property type="project" value="InterPro"/>
</dbReference>
<protein>
    <recommendedName>
        <fullName evidence="3">histidine kinase</fullName>
        <ecNumber evidence="3">2.7.13.3</ecNumber>
    </recommendedName>
</protein>
<keyword evidence="5" id="KW-0808">Transferase</keyword>
<feature type="domain" description="Histidine kinase" evidence="11">
    <location>
        <begin position="238"/>
        <end position="447"/>
    </location>
</feature>
<dbReference type="Pfam" id="PF00512">
    <property type="entry name" value="HisKA"/>
    <property type="match status" value="1"/>
</dbReference>
<feature type="transmembrane region" description="Helical" evidence="10">
    <location>
        <begin position="155"/>
        <end position="178"/>
    </location>
</feature>
<dbReference type="Pfam" id="PF02518">
    <property type="entry name" value="HATPase_c"/>
    <property type="match status" value="1"/>
</dbReference>
<dbReference type="EMBL" id="CP022191">
    <property type="protein sequence ID" value="AWI85958.1"/>
    <property type="molecule type" value="Genomic_DNA"/>
</dbReference>
<dbReference type="InterPro" id="IPR004358">
    <property type="entry name" value="Sig_transdc_His_kin-like_C"/>
</dbReference>
<dbReference type="PROSITE" id="PS50109">
    <property type="entry name" value="HIS_KIN"/>
    <property type="match status" value="1"/>
</dbReference>
<dbReference type="InterPro" id="IPR003594">
    <property type="entry name" value="HATPase_dom"/>
</dbReference>
<dbReference type="Proteomes" id="UP000244915">
    <property type="component" value="Plasmid unnamed1"/>
</dbReference>
<evidence type="ECO:0000259" key="11">
    <source>
        <dbReference type="PROSITE" id="PS50109"/>
    </source>
</evidence>
<dbReference type="InterPro" id="IPR003661">
    <property type="entry name" value="HisK_dim/P_dom"/>
</dbReference>
<evidence type="ECO:0000256" key="4">
    <source>
        <dbReference type="ARBA" id="ARBA00022553"/>
    </source>
</evidence>
<keyword evidence="8 10" id="KW-1133">Transmembrane helix</keyword>
<keyword evidence="6 10" id="KW-0812">Transmembrane</keyword>
<dbReference type="SMART" id="SM00387">
    <property type="entry name" value="HATPase_c"/>
    <property type="match status" value="1"/>
</dbReference>
<dbReference type="PANTHER" id="PTHR45436:SF1">
    <property type="entry name" value="SENSOR PROTEIN QSEC"/>
    <property type="match status" value="1"/>
</dbReference>
<dbReference type="EC" id="2.7.13.3" evidence="3"/>
<keyword evidence="4" id="KW-0597">Phosphoprotein</keyword>
<evidence type="ECO:0000256" key="7">
    <source>
        <dbReference type="ARBA" id="ARBA00022777"/>
    </source>
</evidence>
<proteinExistence type="predicted"/>
<dbReference type="InterPro" id="IPR050428">
    <property type="entry name" value="TCS_sensor_his_kinase"/>
</dbReference>
<dbReference type="GO" id="GO:0005886">
    <property type="term" value="C:plasma membrane"/>
    <property type="evidence" value="ECO:0007669"/>
    <property type="project" value="TreeGrafter"/>
</dbReference>
<evidence type="ECO:0000256" key="2">
    <source>
        <dbReference type="ARBA" id="ARBA00004370"/>
    </source>
</evidence>
<reference evidence="12 13" key="1">
    <citation type="submission" date="2017-06" db="EMBL/GenBank/DDBJ databases">
        <title>Yangia sp. YSBP01 complete genome sequence.</title>
        <authorList>
            <person name="Woo J.-H."/>
            <person name="Kim H.-S."/>
        </authorList>
    </citation>
    <scope>NUCLEOTIDE SEQUENCE [LARGE SCALE GENOMIC DNA]</scope>
    <source>
        <strain evidence="12 13">YSBP01</strain>
        <plasmid evidence="12 13">unnamed1</plasmid>
    </source>
</reference>
<name>A0A2U8HJL7_9RHOB</name>
<dbReference type="AlphaFoldDB" id="A0A2U8HJL7"/>
<evidence type="ECO:0000313" key="12">
    <source>
        <dbReference type="EMBL" id="AWI85958.1"/>
    </source>
</evidence>
<comment type="subcellular location">
    <subcellularLocation>
        <location evidence="2">Membrane</location>
    </subcellularLocation>
</comment>
<keyword evidence="12" id="KW-0614">Plasmid</keyword>
<evidence type="ECO:0000256" key="3">
    <source>
        <dbReference type="ARBA" id="ARBA00012438"/>
    </source>
</evidence>
<dbReference type="InterPro" id="IPR036097">
    <property type="entry name" value="HisK_dim/P_sf"/>
</dbReference>
<dbReference type="RefSeq" id="WP_108970062.1">
    <property type="nucleotide sequence ID" value="NZ_CP022191.1"/>
</dbReference>
<dbReference type="PRINTS" id="PR00344">
    <property type="entry name" value="BCTRLSENSOR"/>
</dbReference>
<evidence type="ECO:0000256" key="9">
    <source>
        <dbReference type="ARBA" id="ARBA00023136"/>
    </source>
</evidence>
<dbReference type="InterPro" id="IPR013727">
    <property type="entry name" value="2CSK_N"/>
</dbReference>
<accession>A0A2U8HJL7</accession>
<geneLocation type="plasmid" evidence="12 13">
    <name>unnamed1</name>
</geneLocation>
<evidence type="ECO:0000256" key="10">
    <source>
        <dbReference type="SAM" id="Phobius"/>
    </source>
</evidence>
<evidence type="ECO:0000256" key="8">
    <source>
        <dbReference type="ARBA" id="ARBA00022989"/>
    </source>
</evidence>
<gene>
    <name evidence="12" type="ORF">CEW88_19505</name>
</gene>
<dbReference type="SUPFAM" id="SSF55874">
    <property type="entry name" value="ATPase domain of HSP90 chaperone/DNA topoisomerase II/histidine kinase"/>
    <property type="match status" value="1"/>
</dbReference>
<evidence type="ECO:0000256" key="5">
    <source>
        <dbReference type="ARBA" id="ARBA00022679"/>
    </source>
</evidence>
<evidence type="ECO:0000256" key="6">
    <source>
        <dbReference type="ARBA" id="ARBA00022692"/>
    </source>
</evidence>
<dbReference type="PANTHER" id="PTHR45436">
    <property type="entry name" value="SENSOR HISTIDINE KINASE YKOH"/>
    <property type="match status" value="1"/>
</dbReference>
<dbReference type="SMART" id="SM00388">
    <property type="entry name" value="HisKA"/>
    <property type="match status" value="1"/>
</dbReference>
<organism evidence="12 13">
    <name type="scientific">Alloyangia pacifica</name>
    <dbReference type="NCBI Taxonomy" id="311180"/>
    <lineage>
        <taxon>Bacteria</taxon>
        <taxon>Pseudomonadati</taxon>
        <taxon>Pseudomonadota</taxon>
        <taxon>Alphaproteobacteria</taxon>
        <taxon>Rhodobacterales</taxon>
        <taxon>Roseobacteraceae</taxon>
        <taxon>Alloyangia</taxon>
    </lineage>
</organism>
<dbReference type="SUPFAM" id="SSF47384">
    <property type="entry name" value="Homodimeric domain of signal transducing histidine kinase"/>
    <property type="match status" value="1"/>
</dbReference>
<comment type="catalytic activity">
    <reaction evidence="1">
        <text>ATP + protein L-histidine = ADP + protein N-phospho-L-histidine.</text>
        <dbReference type="EC" id="2.7.13.3"/>
    </reaction>
</comment>
<dbReference type="Gene3D" id="3.30.565.10">
    <property type="entry name" value="Histidine kinase-like ATPase, C-terminal domain"/>
    <property type="match status" value="1"/>
</dbReference>
<dbReference type="Pfam" id="PF08521">
    <property type="entry name" value="2CSK_N"/>
    <property type="match status" value="1"/>
</dbReference>
<dbReference type="InterPro" id="IPR036890">
    <property type="entry name" value="HATPase_C_sf"/>
</dbReference>
<dbReference type="Gene3D" id="1.10.287.130">
    <property type="match status" value="1"/>
</dbReference>